<keyword evidence="1" id="KW-0812">Transmembrane</keyword>
<dbReference type="EMBL" id="LVYI01000006">
    <property type="protein sequence ID" value="OAP58124.1"/>
    <property type="molecule type" value="Genomic_DNA"/>
</dbReference>
<evidence type="ECO:0000313" key="3">
    <source>
        <dbReference type="Proteomes" id="UP000078343"/>
    </source>
</evidence>
<dbReference type="GeneID" id="30011382"/>
<dbReference type="GO" id="GO:0031505">
    <property type="term" value="P:fungal-type cell wall organization"/>
    <property type="evidence" value="ECO:0007669"/>
    <property type="project" value="TreeGrafter"/>
</dbReference>
<dbReference type="GO" id="GO:0051285">
    <property type="term" value="C:cell cortex of cell tip"/>
    <property type="evidence" value="ECO:0007669"/>
    <property type="project" value="TreeGrafter"/>
</dbReference>
<sequence length="351" mass="38407">MRVSPLLTLLSALAATALTFITFLGGYTSTTLPNVDLFNLNVSQIAHTNFNNGTGNGCNCVEFVNGTLTINGTAVINGTLEVSFAQLDISEYYSVYAINYCEGKYLPSYQDDNASPVILHCETPSLSRRFDLVTIMESAMKRLGDALGEDISFDDLDWPNGITSAFVYVQSAGSAMIVFYLIGLSCLILESLAAVWTLFSASRTPVKLILITSVIALLTLMITASLATAIITIVVNGVNANGEEIGVSAQQGSVFLALIWIAVALLFVSTLTTAITLCVGPGRRTHTRLRQQDAYDMPSVMPMPMPMMLKRRPGAYYMQTPDSNYWDAFSSRRMLVDPRDDEYYGYGEEFR</sequence>
<dbReference type="InterPro" id="IPR052413">
    <property type="entry name" value="SUR7_domain"/>
</dbReference>
<dbReference type="AlphaFoldDB" id="A0A178ZE88"/>
<evidence type="ECO:0000256" key="1">
    <source>
        <dbReference type="SAM" id="Phobius"/>
    </source>
</evidence>
<gene>
    <name evidence="2" type="ORF">AYL99_07214</name>
</gene>
<dbReference type="PANTHER" id="PTHR28019">
    <property type="entry name" value="CELL MEMBRANE PROTEIN YLR413W-RELATED"/>
    <property type="match status" value="1"/>
</dbReference>
<evidence type="ECO:0000313" key="2">
    <source>
        <dbReference type="EMBL" id="OAP58124.1"/>
    </source>
</evidence>
<protein>
    <submittedName>
        <fullName evidence="2">Uncharacterized protein</fullName>
    </submittedName>
</protein>
<dbReference type="Pfam" id="PF06687">
    <property type="entry name" value="SUR7"/>
    <property type="match status" value="1"/>
</dbReference>
<comment type="caution">
    <text evidence="2">The sequence shown here is derived from an EMBL/GenBank/DDBJ whole genome shotgun (WGS) entry which is preliminary data.</text>
</comment>
<proteinExistence type="predicted"/>
<accession>A0A178ZE88</accession>
<organism evidence="2 3">
    <name type="scientific">Fonsecaea erecta</name>
    <dbReference type="NCBI Taxonomy" id="1367422"/>
    <lineage>
        <taxon>Eukaryota</taxon>
        <taxon>Fungi</taxon>
        <taxon>Dikarya</taxon>
        <taxon>Ascomycota</taxon>
        <taxon>Pezizomycotina</taxon>
        <taxon>Eurotiomycetes</taxon>
        <taxon>Chaetothyriomycetidae</taxon>
        <taxon>Chaetothyriales</taxon>
        <taxon>Herpotrichiellaceae</taxon>
        <taxon>Fonsecaea</taxon>
    </lineage>
</organism>
<dbReference type="InterPro" id="IPR009571">
    <property type="entry name" value="SUR7/Rim9-like_fungi"/>
</dbReference>
<dbReference type="GO" id="GO:0005886">
    <property type="term" value="C:plasma membrane"/>
    <property type="evidence" value="ECO:0007669"/>
    <property type="project" value="InterPro"/>
</dbReference>
<keyword evidence="1" id="KW-0472">Membrane</keyword>
<name>A0A178ZE88_9EURO</name>
<feature type="transmembrane region" description="Helical" evidence="1">
    <location>
        <begin position="177"/>
        <end position="199"/>
    </location>
</feature>
<feature type="transmembrane region" description="Helical" evidence="1">
    <location>
        <begin position="255"/>
        <end position="280"/>
    </location>
</feature>
<dbReference type="RefSeq" id="XP_018691491.1">
    <property type="nucleotide sequence ID" value="XM_018838723.1"/>
</dbReference>
<reference evidence="2 3" key="1">
    <citation type="submission" date="2016-04" db="EMBL/GenBank/DDBJ databases">
        <title>Draft genome of Fonsecaea erecta CBS 125763.</title>
        <authorList>
            <person name="Weiss V.A."/>
            <person name="Vicente V.A."/>
            <person name="Raittz R.T."/>
            <person name="Moreno L.F."/>
            <person name="De Souza E.M."/>
            <person name="Pedrosa F.O."/>
            <person name="Steffens M.B."/>
            <person name="Faoro H."/>
            <person name="Tadra-Sfeir M.Z."/>
            <person name="Najafzadeh M.J."/>
            <person name="Felipe M.S."/>
            <person name="Teixeira M."/>
            <person name="Sun J."/>
            <person name="Xi L."/>
            <person name="Gomes R."/>
            <person name="De Azevedo C.M."/>
            <person name="Salgado C.G."/>
            <person name="Da Silva M.B."/>
            <person name="Nascimento M.F."/>
            <person name="Queiroz-Telles F."/>
            <person name="Attili D.S."/>
            <person name="Gorbushina A."/>
        </authorList>
    </citation>
    <scope>NUCLEOTIDE SEQUENCE [LARGE SCALE GENOMIC DNA]</scope>
    <source>
        <strain evidence="2 3">CBS 125763</strain>
    </source>
</reference>
<keyword evidence="1" id="KW-1133">Transmembrane helix</keyword>
<feature type="transmembrane region" description="Helical" evidence="1">
    <location>
        <begin position="208"/>
        <end position="235"/>
    </location>
</feature>
<dbReference type="PANTHER" id="PTHR28019:SF7">
    <property type="entry name" value="SUR7 PROTEIN"/>
    <property type="match status" value="1"/>
</dbReference>
<dbReference type="Proteomes" id="UP000078343">
    <property type="component" value="Unassembled WGS sequence"/>
</dbReference>
<dbReference type="OrthoDB" id="4159154at2759"/>
<keyword evidence="3" id="KW-1185">Reference proteome</keyword>